<proteinExistence type="inferred from homology"/>
<dbReference type="RefSeq" id="WP_320003413.1">
    <property type="nucleotide sequence ID" value="NZ_JAUHJS010000002.1"/>
</dbReference>
<dbReference type="SUPFAM" id="SSF111369">
    <property type="entry name" value="HlyD-like secretion proteins"/>
    <property type="match status" value="1"/>
</dbReference>
<feature type="domain" description="CzcB-like alpha-helical hairpin" evidence="3">
    <location>
        <begin position="146"/>
        <end position="188"/>
    </location>
</feature>
<dbReference type="NCBIfam" id="TIGR01730">
    <property type="entry name" value="RND_mfp"/>
    <property type="match status" value="1"/>
</dbReference>
<dbReference type="PANTHER" id="PTHR30469">
    <property type="entry name" value="MULTIDRUG RESISTANCE PROTEIN MDTA"/>
    <property type="match status" value="1"/>
</dbReference>
<feature type="domain" description="CusB-like beta-barrel" evidence="4">
    <location>
        <begin position="234"/>
        <end position="305"/>
    </location>
</feature>
<name>A0ABT8F3R7_9BACT</name>
<evidence type="ECO:0000259" key="3">
    <source>
        <dbReference type="Pfam" id="PF25893"/>
    </source>
</evidence>
<evidence type="ECO:0000259" key="4">
    <source>
        <dbReference type="Pfam" id="PF25954"/>
    </source>
</evidence>
<keyword evidence="6" id="KW-1185">Reference proteome</keyword>
<dbReference type="EMBL" id="JAUHJS010000002">
    <property type="protein sequence ID" value="MDN4164889.1"/>
    <property type="molecule type" value="Genomic_DNA"/>
</dbReference>
<organism evidence="5 6">
    <name type="scientific">Shiella aurantiaca</name>
    <dbReference type="NCBI Taxonomy" id="3058365"/>
    <lineage>
        <taxon>Bacteria</taxon>
        <taxon>Pseudomonadati</taxon>
        <taxon>Bacteroidota</taxon>
        <taxon>Cytophagia</taxon>
        <taxon>Cytophagales</taxon>
        <taxon>Shiellaceae</taxon>
        <taxon>Shiella</taxon>
    </lineage>
</organism>
<dbReference type="InterPro" id="IPR058792">
    <property type="entry name" value="Beta-barrel_RND_2"/>
</dbReference>
<evidence type="ECO:0000313" key="5">
    <source>
        <dbReference type="EMBL" id="MDN4164889.1"/>
    </source>
</evidence>
<dbReference type="Gene3D" id="2.40.30.170">
    <property type="match status" value="1"/>
</dbReference>
<dbReference type="Gene3D" id="2.40.50.100">
    <property type="match status" value="1"/>
</dbReference>
<dbReference type="PANTHER" id="PTHR30469:SF15">
    <property type="entry name" value="HLYD FAMILY OF SECRETION PROTEINS"/>
    <property type="match status" value="1"/>
</dbReference>
<accession>A0ABT8F3R7</accession>
<feature type="coiled-coil region" evidence="2">
    <location>
        <begin position="30"/>
        <end position="64"/>
    </location>
</feature>
<dbReference type="Pfam" id="PF25893">
    <property type="entry name" value="HH_CzcB"/>
    <property type="match status" value="1"/>
</dbReference>
<dbReference type="Proteomes" id="UP001168552">
    <property type="component" value="Unassembled WGS sequence"/>
</dbReference>
<keyword evidence="2" id="KW-0175">Coiled coil</keyword>
<evidence type="ECO:0000313" key="6">
    <source>
        <dbReference type="Proteomes" id="UP001168552"/>
    </source>
</evidence>
<evidence type="ECO:0000256" key="1">
    <source>
        <dbReference type="ARBA" id="ARBA00009477"/>
    </source>
</evidence>
<protein>
    <submittedName>
        <fullName evidence="5">Efflux RND transporter periplasmic adaptor subunit</fullName>
    </submittedName>
</protein>
<comment type="similarity">
    <text evidence="1">Belongs to the membrane fusion protein (MFP) (TC 8.A.1) family.</text>
</comment>
<dbReference type="InterPro" id="IPR006143">
    <property type="entry name" value="RND_pump_MFP"/>
</dbReference>
<dbReference type="InterPro" id="IPR058648">
    <property type="entry name" value="HH_CzcB-like"/>
</dbReference>
<dbReference type="Gene3D" id="2.40.420.20">
    <property type="match status" value="1"/>
</dbReference>
<dbReference type="Pfam" id="PF25954">
    <property type="entry name" value="Beta-barrel_RND_2"/>
    <property type="match status" value="1"/>
</dbReference>
<gene>
    <name evidence="5" type="ORF">QWY31_05215</name>
</gene>
<reference evidence="5" key="1">
    <citation type="submission" date="2023-06" db="EMBL/GenBank/DDBJ databases">
        <title>Cytophagales bacterium Strain LB-30, isolated from soil.</title>
        <authorList>
            <person name="Liu B."/>
        </authorList>
    </citation>
    <scope>NUCLEOTIDE SEQUENCE</scope>
    <source>
        <strain evidence="5">LB-30</strain>
    </source>
</reference>
<sequence length="385" mass="42665">MPENNNMKNTFYLLIGGLLVLAACSGKNPIEKKKEELSQLRTQYKEVKDKIVALEKELSEIDSTYDDGAERNASLVSSIPVKPARFVHTIEVRGTVASRTNVSMSAEMGGTVEEIKVREGDYVREGDVMIRLNTSLVANQIKEVKTAIELAKVVYERQKNLWEQNIGTEIQYLQAKNNYETLESRLGQLNAQYGKMVIKAPFNGIVDEVSTKEGQMAAPGYPLIRVVNPGDGYITADISEAYVGQLKKGDSVKIYVPSLDKEYGSTITAVGQSIKLANRTFMLEAKLPAAAKDLKPNMLVVLHLADYVNENAISVPTRIVLEDLKGHYVYLAQKRDDDYIAQKRYVNLGKSDRNTTEIVSGLQEGDVVIDRGSMLVAQGALIKIQ</sequence>
<evidence type="ECO:0000256" key="2">
    <source>
        <dbReference type="SAM" id="Coils"/>
    </source>
</evidence>
<comment type="caution">
    <text evidence="5">The sequence shown here is derived from an EMBL/GenBank/DDBJ whole genome shotgun (WGS) entry which is preliminary data.</text>
</comment>